<feature type="domain" description="DUF2383" evidence="1">
    <location>
        <begin position="6"/>
        <end position="102"/>
    </location>
</feature>
<dbReference type="CDD" id="cd00657">
    <property type="entry name" value="Ferritin_like"/>
    <property type="match status" value="1"/>
</dbReference>
<reference evidence="2 3" key="1">
    <citation type="submission" date="2015-11" db="EMBL/GenBank/DDBJ databases">
        <title>Genome Sequence of Bacillus simplex strain VanAntwerpen2.</title>
        <authorList>
            <person name="Couger M.B."/>
        </authorList>
    </citation>
    <scope>NUCLEOTIDE SEQUENCE [LARGE SCALE GENOMIC DNA]</scope>
    <source>
        <strain evidence="2 3">VanAntwerpen02</strain>
    </source>
</reference>
<dbReference type="Gene3D" id="1.20.1260.10">
    <property type="match status" value="1"/>
</dbReference>
<dbReference type="AlphaFoldDB" id="A0A125QSE2"/>
<evidence type="ECO:0000313" key="3">
    <source>
        <dbReference type="Proteomes" id="UP000064189"/>
    </source>
</evidence>
<organism evidence="2 3">
    <name type="scientific">Peribacillus simplex</name>
    <dbReference type="NCBI Taxonomy" id="1478"/>
    <lineage>
        <taxon>Bacteria</taxon>
        <taxon>Bacillati</taxon>
        <taxon>Bacillota</taxon>
        <taxon>Bacilli</taxon>
        <taxon>Bacillales</taxon>
        <taxon>Bacillaceae</taxon>
        <taxon>Peribacillus</taxon>
    </lineage>
</organism>
<dbReference type="RefSeq" id="WP_061141768.1">
    <property type="nucleotide sequence ID" value="NZ_LNNH01000012.1"/>
</dbReference>
<proteinExistence type="predicted"/>
<evidence type="ECO:0000313" key="2">
    <source>
        <dbReference type="EMBL" id="KWW21420.1"/>
    </source>
</evidence>
<accession>A0A125QSE2</accession>
<dbReference type="Pfam" id="PF09537">
    <property type="entry name" value="DUF2383"/>
    <property type="match status" value="1"/>
</dbReference>
<dbReference type="Proteomes" id="UP000064189">
    <property type="component" value="Unassembled WGS sequence"/>
</dbReference>
<evidence type="ECO:0000259" key="1">
    <source>
        <dbReference type="Pfam" id="PF09537"/>
    </source>
</evidence>
<protein>
    <recommendedName>
        <fullName evidence="1">DUF2383 domain-containing protein</fullName>
    </recommendedName>
</protein>
<comment type="caution">
    <text evidence="2">The sequence shown here is derived from an EMBL/GenBank/DDBJ whole genome shotgun (WGS) entry which is preliminary data.</text>
</comment>
<gene>
    <name evidence="2" type="ORF">AS888_17745</name>
</gene>
<sequence>MEKQNQTIETLNKFLQGIYMGVHSYEHFIKKLQQTSLKDSFISIQKDQKNHAAIISERIQHLGGTPVTSEGMIGKVEGAIGNLFERNHTDEEIIKHAIKGENIYGIRMSEDLVRDKLDEESLGLVHKILDKDREHVDFLKSLLHS</sequence>
<dbReference type="SUPFAM" id="SSF47240">
    <property type="entry name" value="Ferritin-like"/>
    <property type="match status" value="1"/>
</dbReference>
<keyword evidence="3" id="KW-1185">Reference proteome</keyword>
<dbReference type="InterPro" id="IPR012347">
    <property type="entry name" value="Ferritin-like"/>
</dbReference>
<name>A0A125QSE2_9BACI</name>
<dbReference type="EMBL" id="LNNH01000012">
    <property type="protein sequence ID" value="KWW21420.1"/>
    <property type="molecule type" value="Genomic_DNA"/>
</dbReference>
<dbReference type="InterPro" id="IPR019052">
    <property type="entry name" value="DUF2383"/>
</dbReference>
<dbReference type="InterPro" id="IPR009078">
    <property type="entry name" value="Ferritin-like_SF"/>
</dbReference>